<sequence length="73" mass="8339">MCGCYFCKFAKIWAKIEKKCLKLGNVEKKIQGTLNFFRKKVGNPRILENLRFFASNLRNLGGEAQKSPKIGQS</sequence>
<dbReference type="AlphaFoldDB" id="A0A806KHY4"/>
<accession>A0A806KHY4</accession>
<evidence type="ECO:0000313" key="1">
    <source>
        <dbReference type="EMBL" id="AGS54249.1"/>
    </source>
</evidence>
<reference evidence="1" key="1">
    <citation type="submission" date="2012-03" db="EMBL/GenBank/DDBJ databases">
        <title>Functional metagenomics reveals considerable lignocellulase gene clusters in the gut microbiome of a wood-feeding higher termite.</title>
        <authorList>
            <person name="Liu N."/>
        </authorList>
    </citation>
    <scope>NUCLEOTIDE SEQUENCE</scope>
</reference>
<protein>
    <submittedName>
        <fullName evidence="1">Uncharacterized protein</fullName>
    </submittedName>
</protein>
<organism evidence="1">
    <name type="scientific">uncultured bacterium contig00178</name>
    <dbReference type="NCBI Taxonomy" id="1181600"/>
    <lineage>
        <taxon>Bacteria</taxon>
        <taxon>environmental samples</taxon>
    </lineage>
</organism>
<proteinExistence type="predicted"/>
<name>A0A806KHY4_9BACT</name>
<dbReference type="EMBL" id="JQ844284">
    <property type="protein sequence ID" value="AGS54249.1"/>
    <property type="molecule type" value="Genomic_DNA"/>
</dbReference>